<evidence type="ECO:0000313" key="2">
    <source>
        <dbReference type="EMBL" id="MSS17712.1"/>
    </source>
</evidence>
<keyword evidence="1" id="KW-1133">Transmembrane helix</keyword>
<evidence type="ECO:0000313" key="3">
    <source>
        <dbReference type="Proteomes" id="UP000483362"/>
    </source>
</evidence>
<reference evidence="2 3" key="1">
    <citation type="submission" date="2019-08" db="EMBL/GenBank/DDBJ databases">
        <title>In-depth cultivation of the pig gut microbiome towards novel bacterial diversity and tailored functional studies.</title>
        <authorList>
            <person name="Wylensek D."/>
            <person name="Hitch T.C.A."/>
            <person name="Clavel T."/>
        </authorList>
    </citation>
    <scope>NUCLEOTIDE SEQUENCE [LARGE SCALE GENOMIC DNA]</scope>
    <source>
        <strain evidence="2 3">Oil-RF-744-WCA-WT-10</strain>
    </source>
</reference>
<dbReference type="Proteomes" id="UP000483362">
    <property type="component" value="Unassembled WGS sequence"/>
</dbReference>
<comment type="caution">
    <text evidence="2">The sequence shown here is derived from an EMBL/GenBank/DDBJ whole genome shotgun (WGS) entry which is preliminary data.</text>
</comment>
<feature type="transmembrane region" description="Helical" evidence="1">
    <location>
        <begin position="318"/>
        <end position="338"/>
    </location>
</feature>
<keyword evidence="1" id="KW-0812">Transmembrane</keyword>
<protein>
    <submittedName>
        <fullName evidence="2">Uncharacterized protein</fullName>
    </submittedName>
</protein>
<feature type="transmembrane region" description="Helical" evidence="1">
    <location>
        <begin position="31"/>
        <end position="51"/>
    </location>
</feature>
<dbReference type="AlphaFoldDB" id="A0A6L5XF97"/>
<feature type="transmembrane region" description="Helical" evidence="1">
    <location>
        <begin position="239"/>
        <end position="258"/>
    </location>
</feature>
<name>A0A6L5XF97_9BACT</name>
<keyword evidence="3" id="KW-1185">Reference proteome</keyword>
<organism evidence="2 3">
    <name type="scientific">Sodaliphilus pleomorphus</name>
    <dbReference type="NCBI Taxonomy" id="2606626"/>
    <lineage>
        <taxon>Bacteria</taxon>
        <taxon>Pseudomonadati</taxon>
        <taxon>Bacteroidota</taxon>
        <taxon>Bacteroidia</taxon>
        <taxon>Bacteroidales</taxon>
        <taxon>Muribaculaceae</taxon>
        <taxon>Sodaliphilus</taxon>
    </lineage>
</organism>
<proteinExistence type="predicted"/>
<feature type="transmembrane region" description="Helical" evidence="1">
    <location>
        <begin position="286"/>
        <end position="306"/>
    </location>
</feature>
<accession>A0A6L5XF97</accession>
<dbReference type="RefSeq" id="WP_154327790.1">
    <property type="nucleotide sequence ID" value="NZ_CP045696.1"/>
</dbReference>
<gene>
    <name evidence="2" type="ORF">FYJ29_08085</name>
</gene>
<sequence>MRKFYNVKDDLNNVLGAIGRFARAAVSNKQLLALVLLALVSLVSVVVLYFSDYRYSHGPWRTYESGLFSVNEDRNEKFEKFVFPDTIRREIEKRNGGRLLCAYQKSYVSDDGDVQEIQHINVFDLSALFNHIFTTEARVYRRYLDNHRFNNKEYESMRIGDIHGHPALAYKARRRDDGGFYSMGVIVCAHRKAYIFEDYSHYSPYADWQNDERTYYFPQAQRYPQNFTVDDMYRIETRFFITTFVLYLVFYATFVAAYRMFTRGFHTHGQPPAPILNRQAKQRHDLMVTVCAIVAIIMMVMLVAFWQFRGTKVLQSVAYVVAGLMQLSINLPILIHLYRKARLPKPASRL</sequence>
<keyword evidence="1" id="KW-0472">Membrane</keyword>
<evidence type="ECO:0000256" key="1">
    <source>
        <dbReference type="SAM" id="Phobius"/>
    </source>
</evidence>
<dbReference type="EMBL" id="VULT01000011">
    <property type="protein sequence ID" value="MSS17712.1"/>
    <property type="molecule type" value="Genomic_DNA"/>
</dbReference>